<accession>A0ABW7SKZ2</accession>
<feature type="chain" id="PRO_5046481141" evidence="1">
    <location>
        <begin position="29"/>
        <end position="344"/>
    </location>
</feature>
<comment type="caution">
    <text evidence="2">The sequence shown here is derived from an EMBL/GenBank/DDBJ whole genome shotgun (WGS) entry which is preliminary data.</text>
</comment>
<dbReference type="InterPro" id="IPR019026">
    <property type="entry name" value="Peptidase_M64_IgA"/>
</dbReference>
<dbReference type="InterPro" id="IPR024079">
    <property type="entry name" value="MetalloPept_cat_dom_sf"/>
</dbReference>
<proteinExistence type="predicted"/>
<dbReference type="Pfam" id="PF09471">
    <property type="entry name" value="Peptidase_M64"/>
    <property type="match status" value="2"/>
</dbReference>
<evidence type="ECO:0000313" key="2">
    <source>
        <dbReference type="EMBL" id="MFI0793825.1"/>
    </source>
</evidence>
<protein>
    <submittedName>
        <fullName evidence="2">M64 family metallopeptidase</fullName>
    </submittedName>
</protein>
<name>A0ABW7SKZ2_9ACTN</name>
<organism evidence="2 3">
    <name type="scientific">Micromonospora rubida</name>
    <dbReference type="NCBI Taxonomy" id="2697657"/>
    <lineage>
        <taxon>Bacteria</taxon>
        <taxon>Bacillati</taxon>
        <taxon>Actinomycetota</taxon>
        <taxon>Actinomycetes</taxon>
        <taxon>Micromonosporales</taxon>
        <taxon>Micromonosporaceae</taxon>
        <taxon>Micromonospora</taxon>
    </lineage>
</organism>
<dbReference type="Proteomes" id="UP001611075">
    <property type="component" value="Unassembled WGS sequence"/>
</dbReference>
<dbReference type="RefSeq" id="WP_396679600.1">
    <property type="nucleotide sequence ID" value="NZ_JBIRPU010000008.1"/>
</dbReference>
<keyword evidence="1" id="KW-0732">Signal</keyword>
<dbReference type="Gene3D" id="3.40.390.10">
    <property type="entry name" value="Collagenase (Catalytic Domain)"/>
    <property type="match status" value="1"/>
</dbReference>
<feature type="signal peptide" evidence="1">
    <location>
        <begin position="1"/>
        <end position="28"/>
    </location>
</feature>
<evidence type="ECO:0000256" key="1">
    <source>
        <dbReference type="SAM" id="SignalP"/>
    </source>
</evidence>
<reference evidence="2 3" key="1">
    <citation type="submission" date="2024-10" db="EMBL/GenBank/DDBJ databases">
        <title>The Natural Products Discovery Center: Release of the First 8490 Sequenced Strains for Exploring Actinobacteria Biosynthetic Diversity.</title>
        <authorList>
            <person name="Kalkreuter E."/>
            <person name="Kautsar S.A."/>
            <person name="Yang D."/>
            <person name="Bader C.D."/>
            <person name="Teijaro C.N."/>
            <person name="Fluegel L."/>
            <person name="Davis C.M."/>
            <person name="Simpson J.R."/>
            <person name="Lauterbach L."/>
            <person name="Steele A.D."/>
            <person name="Gui C."/>
            <person name="Meng S."/>
            <person name="Li G."/>
            <person name="Viehrig K."/>
            <person name="Ye F."/>
            <person name="Su P."/>
            <person name="Kiefer A.F."/>
            <person name="Nichols A."/>
            <person name="Cepeda A.J."/>
            <person name="Yan W."/>
            <person name="Fan B."/>
            <person name="Jiang Y."/>
            <person name="Adhikari A."/>
            <person name="Zheng C.-J."/>
            <person name="Schuster L."/>
            <person name="Cowan T.M."/>
            <person name="Smanski M.J."/>
            <person name="Chevrette M.G."/>
            <person name="De Carvalho L.P.S."/>
            <person name="Shen B."/>
        </authorList>
    </citation>
    <scope>NUCLEOTIDE SEQUENCE [LARGE SCALE GENOMIC DNA]</scope>
    <source>
        <strain evidence="2 3">NPDC021253</strain>
    </source>
</reference>
<dbReference type="EMBL" id="JBIRPU010000008">
    <property type="protein sequence ID" value="MFI0793825.1"/>
    <property type="molecule type" value="Genomic_DNA"/>
</dbReference>
<gene>
    <name evidence="2" type="ORF">ACH4OY_14200</name>
</gene>
<evidence type="ECO:0000313" key="3">
    <source>
        <dbReference type="Proteomes" id="UP001611075"/>
    </source>
</evidence>
<keyword evidence="3" id="KW-1185">Reference proteome</keyword>
<sequence>MRQITRIAAVAALVVAATAIAPSGPTIAAPTGTRWLEAFSPDGTIAQVAAPVQAAPAPAATTAVPPPATVTALQQTGSTANRFDLVFVGDGYKSSELGLYHQHVAEKWATLTKIAPYSTYKNYFNVWMVDVVSTDSGVDNDPTQGVSKNTALGMYFWCSSTERLLCLNESAAKSYAANAPAADMIVAIGNSTKYGGAGYNSMATASGGNALSGQIVQHELGHSIGGLADEYDAPYNRYSGAEPSAPNVTKYTATELTSRKLKWYGLLGQSTPDGGVIGAYEGAAYYKYGLYRPSQNSLMRSLGQQFNTIGLTVMTQKLLAKINLNASLPAGYDPITQTPNRIVS</sequence>